<proteinExistence type="predicted"/>
<organism evidence="1 2">
    <name type="scientific">Streptomyces litmocidini</name>
    <dbReference type="NCBI Taxonomy" id="67318"/>
    <lineage>
        <taxon>Bacteria</taxon>
        <taxon>Bacillati</taxon>
        <taxon>Actinomycetota</taxon>
        <taxon>Actinomycetes</taxon>
        <taxon>Kitasatosporales</taxon>
        <taxon>Streptomycetaceae</taxon>
        <taxon>Streptomyces</taxon>
    </lineage>
</organism>
<comment type="caution">
    <text evidence="1">The sequence shown here is derived from an EMBL/GenBank/DDBJ whole genome shotgun (WGS) entry which is preliminary data.</text>
</comment>
<dbReference type="Proteomes" id="UP001611339">
    <property type="component" value="Unassembled WGS sequence"/>
</dbReference>
<evidence type="ECO:0000313" key="1">
    <source>
        <dbReference type="EMBL" id="MFI1719221.1"/>
    </source>
</evidence>
<keyword evidence="2" id="KW-1185">Reference proteome</keyword>
<dbReference type="RefSeq" id="WP_398713974.1">
    <property type="nucleotide sequence ID" value="NZ_JBIRUI010000032.1"/>
</dbReference>
<sequence>MTARPTDDLYVRYMKSFEDSTTHLGACAACQAEQPCETGEPIHERFGRLQDAYLARQKKQQR</sequence>
<reference evidence="1 2" key="1">
    <citation type="submission" date="2024-10" db="EMBL/GenBank/DDBJ databases">
        <title>The Natural Products Discovery Center: Release of the First 8490 Sequenced Strains for Exploring Actinobacteria Biosynthetic Diversity.</title>
        <authorList>
            <person name="Kalkreuter E."/>
            <person name="Kautsar S.A."/>
            <person name="Yang D."/>
            <person name="Bader C.D."/>
            <person name="Teijaro C.N."/>
            <person name="Fluegel L."/>
            <person name="Davis C.M."/>
            <person name="Simpson J.R."/>
            <person name="Lauterbach L."/>
            <person name="Steele A.D."/>
            <person name="Gui C."/>
            <person name="Meng S."/>
            <person name="Li G."/>
            <person name="Viehrig K."/>
            <person name="Ye F."/>
            <person name="Su P."/>
            <person name="Kiefer A.F."/>
            <person name="Nichols A."/>
            <person name="Cepeda A.J."/>
            <person name="Yan W."/>
            <person name="Fan B."/>
            <person name="Jiang Y."/>
            <person name="Adhikari A."/>
            <person name="Zheng C.-J."/>
            <person name="Schuster L."/>
            <person name="Cowan T.M."/>
            <person name="Smanski M.J."/>
            <person name="Chevrette M.G."/>
            <person name="De Carvalho L.P.S."/>
            <person name="Shen B."/>
        </authorList>
    </citation>
    <scope>NUCLEOTIDE SEQUENCE [LARGE SCALE GENOMIC DNA]</scope>
    <source>
        <strain evidence="1 2">NPDC020602</strain>
    </source>
</reference>
<protein>
    <recommendedName>
        <fullName evidence="3">4Fe-4S Wbl-type domain-containing protein</fullName>
    </recommendedName>
</protein>
<name>A0ABW7UIH6_9ACTN</name>
<gene>
    <name evidence="1" type="ORF">ACH407_37365</name>
</gene>
<evidence type="ECO:0008006" key="3">
    <source>
        <dbReference type="Google" id="ProtNLM"/>
    </source>
</evidence>
<dbReference type="EMBL" id="JBIRUI010000032">
    <property type="protein sequence ID" value="MFI1719221.1"/>
    <property type="molecule type" value="Genomic_DNA"/>
</dbReference>
<evidence type="ECO:0000313" key="2">
    <source>
        <dbReference type="Proteomes" id="UP001611339"/>
    </source>
</evidence>
<accession>A0ABW7UIH6</accession>